<comment type="similarity">
    <text evidence="1">Belongs to the TolB family.</text>
</comment>
<dbReference type="PANTHER" id="PTHR36842:SF1">
    <property type="entry name" value="PROTEIN TOLB"/>
    <property type="match status" value="1"/>
</dbReference>
<evidence type="ECO:0000313" key="2">
    <source>
        <dbReference type="EMBL" id="UOQ91587.1"/>
    </source>
</evidence>
<accession>A0ABY4GTU9</accession>
<name>A0ABY4GTU9_9BACI</name>
<organism evidence="2 3">
    <name type="scientific">Halobacillus shinanisalinarum</name>
    <dbReference type="NCBI Taxonomy" id="2932258"/>
    <lineage>
        <taxon>Bacteria</taxon>
        <taxon>Bacillati</taxon>
        <taxon>Bacillota</taxon>
        <taxon>Bacilli</taxon>
        <taxon>Bacillales</taxon>
        <taxon>Bacillaceae</taxon>
        <taxon>Halobacillus</taxon>
    </lineage>
</organism>
<dbReference type="Gene3D" id="2.120.10.30">
    <property type="entry name" value="TolB, C-terminal domain"/>
    <property type="match status" value="1"/>
</dbReference>
<reference evidence="2 3" key="1">
    <citation type="submission" date="2022-04" db="EMBL/GenBank/DDBJ databases">
        <title>Halobacillus sp. isolated from saltern.</title>
        <authorList>
            <person name="Won M."/>
            <person name="Lee C.-M."/>
            <person name="Woen H.-Y."/>
            <person name="Kwon S.-W."/>
        </authorList>
    </citation>
    <scope>NUCLEOTIDE SEQUENCE [LARGE SCALE GENOMIC DNA]</scope>
    <source>
        <strain evidence="2 3">SSTM10-2</strain>
    </source>
</reference>
<dbReference type="EMBL" id="CP095074">
    <property type="protein sequence ID" value="UOQ91587.1"/>
    <property type="molecule type" value="Genomic_DNA"/>
</dbReference>
<dbReference type="RefSeq" id="WP_244751198.1">
    <property type="nucleotide sequence ID" value="NZ_CP095074.1"/>
</dbReference>
<evidence type="ECO:0008006" key="4">
    <source>
        <dbReference type="Google" id="ProtNLM"/>
    </source>
</evidence>
<dbReference type="SUPFAM" id="SSF82171">
    <property type="entry name" value="DPP6 N-terminal domain-like"/>
    <property type="match status" value="1"/>
</dbReference>
<sequence>MIIKAGGYEENYNGDGVHPQNYDIHKMNFDTYETERITTFNLYSLSSLQVTDDGKYLMYSLYNGEDIIQRLNLKNKKVETIMPGPEYESGAGDKPIAGSPALSPDGSTIVFSDVATTSDNGTFQYEVFTMKANGENVEQVTNFQEHVTEPAFFPNGEELLVTVDQNFAGGHPDYEYWRVSKKGGERKEIIIEIPE</sequence>
<protein>
    <recommendedName>
        <fullName evidence="4">WD40-like Beta Propeller Repeat</fullName>
    </recommendedName>
</protein>
<proteinExistence type="inferred from homology"/>
<dbReference type="Proteomes" id="UP000831880">
    <property type="component" value="Chromosome"/>
</dbReference>
<dbReference type="Pfam" id="PF07676">
    <property type="entry name" value="PD40"/>
    <property type="match status" value="2"/>
</dbReference>
<gene>
    <name evidence="2" type="ORF">MUO14_13560</name>
</gene>
<dbReference type="InterPro" id="IPR011659">
    <property type="entry name" value="WD40"/>
</dbReference>
<keyword evidence="3" id="KW-1185">Reference proteome</keyword>
<evidence type="ECO:0000256" key="1">
    <source>
        <dbReference type="ARBA" id="ARBA00009820"/>
    </source>
</evidence>
<dbReference type="PANTHER" id="PTHR36842">
    <property type="entry name" value="PROTEIN TOLB HOMOLOG"/>
    <property type="match status" value="1"/>
</dbReference>
<evidence type="ECO:0000313" key="3">
    <source>
        <dbReference type="Proteomes" id="UP000831880"/>
    </source>
</evidence>
<dbReference type="InterPro" id="IPR011042">
    <property type="entry name" value="6-blade_b-propeller_TolB-like"/>
</dbReference>